<dbReference type="InterPro" id="IPR045336">
    <property type="entry name" value="MmgE_PrpD_N"/>
</dbReference>
<name>A0A560HHF3_9PROT</name>
<dbReference type="InterPro" id="IPR042183">
    <property type="entry name" value="MmgE/PrpD_sf_1"/>
</dbReference>
<comment type="caution">
    <text evidence="4">The sequence shown here is derived from an EMBL/GenBank/DDBJ whole genome shotgun (WGS) entry which is preliminary data.</text>
</comment>
<sequence length="458" mass="47994">MTNAAELLIDHALALEWETLSDSTRTAAATFLHDSVVVGIAGRRAPYANEVMTAVRSWGLPAGKEGARVLGRPGLRLPPSSAAFLNAFQIHAQEFDCVHEPAVVHPLATILSALLAEADRSGPYDGQRLLTALVAGVDVAAGLGVAATSPVKFFRPATAGIFGCVAALARLRKMPRGEALDALGLALAYASGTMQAHVEGKATLPLQIAGAARSAVQAIDLALAGLPGPSASIDGPYGYLTLFESSHDIQRLMEGLAGPHRIEQVSWKPFPTGRAAHGAIVATQRLMHQHGLHALNLETLTYRAPPLIVRLVGRPLVPDMTPAYARLCFPYLGAVVLTRGTVDLSDFTAERLNDPTIAQLASRISVESDGNPDPAAFVPARAEALLTDGRALSQEVTVQFGAPAWPLTREEHLEKARRCLAFAGLEGAHQKLADACLAMAGAADATAGLWAAQEAGGS</sequence>
<dbReference type="RefSeq" id="WP_145729149.1">
    <property type="nucleotide sequence ID" value="NZ_VITR01000001.1"/>
</dbReference>
<organism evidence="4 5">
    <name type="scientific">Nitrospirillum amazonense</name>
    <dbReference type="NCBI Taxonomy" id="28077"/>
    <lineage>
        <taxon>Bacteria</taxon>
        <taxon>Pseudomonadati</taxon>
        <taxon>Pseudomonadota</taxon>
        <taxon>Alphaproteobacteria</taxon>
        <taxon>Rhodospirillales</taxon>
        <taxon>Azospirillaceae</taxon>
        <taxon>Nitrospirillum</taxon>
    </lineage>
</organism>
<dbReference type="SUPFAM" id="SSF103378">
    <property type="entry name" value="2-methylcitrate dehydratase PrpD"/>
    <property type="match status" value="1"/>
</dbReference>
<dbReference type="InterPro" id="IPR036148">
    <property type="entry name" value="MmgE/PrpD_sf"/>
</dbReference>
<gene>
    <name evidence="4" type="ORF">FBZ90_101217</name>
</gene>
<dbReference type="Proteomes" id="UP000315751">
    <property type="component" value="Unassembled WGS sequence"/>
</dbReference>
<evidence type="ECO:0000259" key="2">
    <source>
        <dbReference type="Pfam" id="PF03972"/>
    </source>
</evidence>
<dbReference type="InterPro" id="IPR045337">
    <property type="entry name" value="MmgE_PrpD_C"/>
</dbReference>
<protein>
    <submittedName>
        <fullName evidence="4">2-methylcitrate dehydratase PrpD</fullName>
    </submittedName>
</protein>
<dbReference type="AlphaFoldDB" id="A0A560HHF3"/>
<dbReference type="PANTHER" id="PTHR16943:SF8">
    <property type="entry name" value="2-METHYLCITRATE DEHYDRATASE"/>
    <property type="match status" value="1"/>
</dbReference>
<dbReference type="Gene3D" id="3.30.1330.120">
    <property type="entry name" value="2-methylcitrate dehydratase PrpD"/>
    <property type="match status" value="1"/>
</dbReference>
<dbReference type="Pfam" id="PF03972">
    <property type="entry name" value="MmgE_PrpD_N"/>
    <property type="match status" value="1"/>
</dbReference>
<evidence type="ECO:0000256" key="1">
    <source>
        <dbReference type="ARBA" id="ARBA00006174"/>
    </source>
</evidence>
<evidence type="ECO:0000313" key="5">
    <source>
        <dbReference type="Proteomes" id="UP000315751"/>
    </source>
</evidence>
<dbReference type="OrthoDB" id="9795089at2"/>
<dbReference type="EMBL" id="VITR01000001">
    <property type="protein sequence ID" value="TWB45882.1"/>
    <property type="molecule type" value="Genomic_DNA"/>
</dbReference>
<reference evidence="4 5" key="1">
    <citation type="submission" date="2019-06" db="EMBL/GenBank/DDBJ databases">
        <title>Genomic Encyclopedia of Type Strains, Phase IV (KMG-V): Genome sequencing to study the core and pangenomes of soil and plant-associated prokaryotes.</title>
        <authorList>
            <person name="Whitman W."/>
        </authorList>
    </citation>
    <scope>NUCLEOTIDE SEQUENCE [LARGE SCALE GENOMIC DNA]</scope>
    <source>
        <strain evidence="4 5">BR 11622</strain>
    </source>
</reference>
<dbReference type="PANTHER" id="PTHR16943">
    <property type="entry name" value="2-METHYLCITRATE DEHYDRATASE-RELATED"/>
    <property type="match status" value="1"/>
</dbReference>
<feature type="domain" description="MmgE/PrpD C-terminal" evidence="3">
    <location>
        <begin position="270"/>
        <end position="437"/>
    </location>
</feature>
<evidence type="ECO:0000259" key="3">
    <source>
        <dbReference type="Pfam" id="PF19305"/>
    </source>
</evidence>
<proteinExistence type="inferred from homology"/>
<dbReference type="InterPro" id="IPR042188">
    <property type="entry name" value="MmgE/PrpD_sf_2"/>
</dbReference>
<evidence type="ECO:0000313" key="4">
    <source>
        <dbReference type="EMBL" id="TWB45882.1"/>
    </source>
</evidence>
<dbReference type="Pfam" id="PF19305">
    <property type="entry name" value="MmgE_PrpD_C"/>
    <property type="match status" value="1"/>
</dbReference>
<keyword evidence="5" id="KW-1185">Reference proteome</keyword>
<comment type="similarity">
    <text evidence="1">Belongs to the PrpD family.</text>
</comment>
<dbReference type="GO" id="GO:0016829">
    <property type="term" value="F:lyase activity"/>
    <property type="evidence" value="ECO:0007669"/>
    <property type="project" value="InterPro"/>
</dbReference>
<feature type="domain" description="MmgE/PrpD N-terminal" evidence="2">
    <location>
        <begin position="10"/>
        <end position="250"/>
    </location>
</feature>
<dbReference type="Gene3D" id="1.10.4100.10">
    <property type="entry name" value="2-methylcitrate dehydratase PrpD"/>
    <property type="match status" value="1"/>
</dbReference>
<dbReference type="InterPro" id="IPR005656">
    <property type="entry name" value="MmgE_PrpD"/>
</dbReference>
<accession>A0A560HHF3</accession>